<gene>
    <name evidence="1" type="ORF">H6G81_13690</name>
</gene>
<comment type="caution">
    <text evidence="1">The sequence shown here is derived from an EMBL/GenBank/DDBJ whole genome shotgun (WGS) entry which is preliminary data.</text>
</comment>
<organism evidence="1 2">
    <name type="scientific">Scytonema hofmannii FACHB-248</name>
    <dbReference type="NCBI Taxonomy" id="1842502"/>
    <lineage>
        <taxon>Bacteria</taxon>
        <taxon>Bacillati</taxon>
        <taxon>Cyanobacteriota</taxon>
        <taxon>Cyanophyceae</taxon>
        <taxon>Nostocales</taxon>
        <taxon>Scytonemataceae</taxon>
        <taxon>Scytonema</taxon>
    </lineage>
</organism>
<dbReference type="Proteomes" id="UP000660380">
    <property type="component" value="Unassembled WGS sequence"/>
</dbReference>
<sequence length="254" mass="29385">MAIWLHGFISSGKRYIQVDTQTHHIIGVFLRIICSSPKMHFSTLENTKSAYFKCKEDATITFYQAGTKNEANPGIWTYVVYECSLMEEKVFHDLSINTSTNLLQELLAGKKLIRLAENIHDYLNYQYNQCEYLDVELPLNWNTSRGREIADLLLAEFNALKASKLFAENAGKKYMQTVLDNFIKAAQEVVEIGGTAKDFEAKQYKILNQIRIDEIVNRIIDYNDYRIWQEALPSKSKAVEYAFNTALSYIYRIN</sequence>
<reference evidence="1 2" key="1">
    <citation type="journal article" date="2020" name="ISME J.">
        <title>Comparative genomics reveals insights into cyanobacterial evolution and habitat adaptation.</title>
        <authorList>
            <person name="Chen M.Y."/>
            <person name="Teng W.K."/>
            <person name="Zhao L."/>
            <person name="Hu C.X."/>
            <person name="Zhou Y.K."/>
            <person name="Han B.P."/>
            <person name="Song L.R."/>
            <person name="Shu W.S."/>
        </authorList>
    </citation>
    <scope>NUCLEOTIDE SEQUENCE [LARGE SCALE GENOMIC DNA]</scope>
    <source>
        <strain evidence="1 2">FACHB-248</strain>
    </source>
</reference>
<protein>
    <submittedName>
        <fullName evidence="1">Uncharacterized protein</fullName>
    </submittedName>
</protein>
<accession>A0ABR8GR88</accession>
<evidence type="ECO:0000313" key="1">
    <source>
        <dbReference type="EMBL" id="MBD2605555.1"/>
    </source>
</evidence>
<dbReference type="EMBL" id="JACJTA010000025">
    <property type="protein sequence ID" value="MBD2605555.1"/>
    <property type="molecule type" value="Genomic_DNA"/>
</dbReference>
<keyword evidence="2" id="KW-1185">Reference proteome</keyword>
<name>A0ABR8GR88_9CYAN</name>
<proteinExistence type="predicted"/>
<evidence type="ECO:0000313" key="2">
    <source>
        <dbReference type="Proteomes" id="UP000660380"/>
    </source>
</evidence>
<dbReference type="RefSeq" id="WP_029636388.1">
    <property type="nucleotide sequence ID" value="NZ_JACJTA010000025.1"/>
</dbReference>